<dbReference type="EMBL" id="PHEX01000073">
    <property type="protein sequence ID" value="PKQ27600.1"/>
    <property type="molecule type" value="Genomic_DNA"/>
</dbReference>
<evidence type="ECO:0000256" key="1">
    <source>
        <dbReference type="SAM" id="Phobius"/>
    </source>
</evidence>
<keyword evidence="1" id="KW-0472">Membrane</keyword>
<name>A0A2N3G4F2_9ACTN</name>
<comment type="caution">
    <text evidence="2">The sequence shown here is derived from an EMBL/GenBank/DDBJ whole genome shotgun (WGS) entry which is preliminary data.</text>
</comment>
<dbReference type="AlphaFoldDB" id="A0A2N3G4F2"/>
<accession>A0A2N3G4F2</accession>
<keyword evidence="1" id="KW-0812">Transmembrane</keyword>
<feature type="transmembrane region" description="Helical" evidence="1">
    <location>
        <begin position="69"/>
        <end position="93"/>
    </location>
</feature>
<protein>
    <submittedName>
        <fullName evidence="2">Uncharacterized protein</fullName>
    </submittedName>
</protein>
<organism evidence="2 3">
    <name type="scientific">Candidatus Anoxymicrobium japonicum</name>
    <dbReference type="NCBI Taxonomy" id="2013648"/>
    <lineage>
        <taxon>Bacteria</taxon>
        <taxon>Bacillati</taxon>
        <taxon>Actinomycetota</taxon>
        <taxon>Candidatus Geothermincolia</taxon>
        <taxon>Candidatus Geothermincolales</taxon>
        <taxon>Candidatus Anoxymicrobiaceae</taxon>
        <taxon>Candidatus Anoxymicrobium</taxon>
    </lineage>
</organism>
<dbReference type="Proteomes" id="UP000233654">
    <property type="component" value="Unassembled WGS sequence"/>
</dbReference>
<keyword evidence="1" id="KW-1133">Transmembrane helix</keyword>
<evidence type="ECO:0000313" key="2">
    <source>
        <dbReference type="EMBL" id="PKQ27600.1"/>
    </source>
</evidence>
<gene>
    <name evidence="2" type="ORF">CVT63_07120</name>
</gene>
<evidence type="ECO:0000313" key="3">
    <source>
        <dbReference type="Proteomes" id="UP000233654"/>
    </source>
</evidence>
<proteinExistence type="predicted"/>
<feature type="transmembrane region" description="Helical" evidence="1">
    <location>
        <begin position="6"/>
        <end position="25"/>
    </location>
</feature>
<reference evidence="2 3" key="1">
    <citation type="journal article" date="2017" name="ISME J.">
        <title>Potential for microbial H2 and metal transformations associated with novel bacteria and archaea in deep terrestrial subsurface sediments.</title>
        <authorList>
            <person name="Hernsdorf A.W."/>
            <person name="Amano Y."/>
            <person name="Miyakawa K."/>
            <person name="Ise K."/>
            <person name="Suzuki Y."/>
            <person name="Anantharaman K."/>
            <person name="Probst A."/>
            <person name="Burstein D."/>
            <person name="Thomas B.C."/>
            <person name="Banfield J.F."/>
        </authorList>
    </citation>
    <scope>NUCLEOTIDE SEQUENCE [LARGE SCALE GENOMIC DNA]</scope>
    <source>
        <strain evidence="2">HGW-Actinobacteria-3</strain>
    </source>
</reference>
<sequence length="96" mass="10639">MPRQNIPLYLIAAIAWTGIFLSAFLIAPRSCEGGLELYLLGSAVLVLVLSSLPFMLLRHKPLSSRLTTASLLGFITVLVWLAGFFIANFRIICRLF</sequence>
<feature type="transmembrane region" description="Helical" evidence="1">
    <location>
        <begin position="37"/>
        <end position="57"/>
    </location>
</feature>